<name>A0A7I4CU69_PHYPA</name>
<dbReference type="OrthoDB" id="203237at2759"/>
<dbReference type="GeneID" id="112276301"/>
<dbReference type="Gramene" id="Pp3c24_12380V3.3">
    <property type="protein sequence ID" value="Pp3c24_12380V3.3"/>
    <property type="gene ID" value="Pp3c24_12380"/>
</dbReference>
<reference evidence="4 5" key="1">
    <citation type="journal article" date="2008" name="Science">
        <title>The Physcomitrella genome reveals evolutionary insights into the conquest of land by plants.</title>
        <authorList>
            <person name="Rensing S."/>
            <person name="Lang D."/>
            <person name="Zimmer A."/>
            <person name="Terry A."/>
            <person name="Salamov A."/>
            <person name="Shapiro H."/>
            <person name="Nishiyama T."/>
            <person name="Perroud P.-F."/>
            <person name="Lindquist E."/>
            <person name="Kamisugi Y."/>
            <person name="Tanahashi T."/>
            <person name="Sakakibara K."/>
            <person name="Fujita T."/>
            <person name="Oishi K."/>
            <person name="Shin-I T."/>
            <person name="Kuroki Y."/>
            <person name="Toyoda A."/>
            <person name="Suzuki Y."/>
            <person name="Hashimoto A."/>
            <person name="Yamaguchi K."/>
            <person name="Sugano A."/>
            <person name="Kohara Y."/>
            <person name="Fujiyama A."/>
            <person name="Anterola A."/>
            <person name="Aoki S."/>
            <person name="Ashton N."/>
            <person name="Barbazuk W.B."/>
            <person name="Barker E."/>
            <person name="Bennetzen J."/>
            <person name="Bezanilla M."/>
            <person name="Blankenship R."/>
            <person name="Cho S.H."/>
            <person name="Dutcher S."/>
            <person name="Estelle M."/>
            <person name="Fawcett J.A."/>
            <person name="Gundlach H."/>
            <person name="Hanada K."/>
            <person name="Heyl A."/>
            <person name="Hicks K.A."/>
            <person name="Hugh J."/>
            <person name="Lohr M."/>
            <person name="Mayer K."/>
            <person name="Melkozernov A."/>
            <person name="Murata T."/>
            <person name="Nelson D."/>
            <person name="Pils B."/>
            <person name="Prigge M."/>
            <person name="Reiss B."/>
            <person name="Renner T."/>
            <person name="Rombauts S."/>
            <person name="Rushton P."/>
            <person name="Sanderfoot A."/>
            <person name="Schween G."/>
            <person name="Shiu S.-H."/>
            <person name="Stueber K."/>
            <person name="Theodoulou F.L."/>
            <person name="Tu H."/>
            <person name="Van de Peer Y."/>
            <person name="Verrier P.J."/>
            <person name="Waters E."/>
            <person name="Wood A."/>
            <person name="Yang L."/>
            <person name="Cove D."/>
            <person name="Cuming A."/>
            <person name="Hasebe M."/>
            <person name="Lucas S."/>
            <person name="Mishler D.B."/>
            <person name="Reski R."/>
            <person name="Grigoriev I."/>
            <person name="Quatrano R.S."/>
            <person name="Boore J.L."/>
        </authorList>
    </citation>
    <scope>NUCLEOTIDE SEQUENCE [LARGE SCALE GENOMIC DNA]</scope>
    <source>
        <strain evidence="4 5">cv. Gransden 2004</strain>
    </source>
</reference>
<keyword evidence="5" id="KW-1185">Reference proteome</keyword>
<dbReference type="NCBIfam" id="TIGR00027">
    <property type="entry name" value="mthyl_TIGR00027"/>
    <property type="match status" value="1"/>
</dbReference>
<keyword evidence="2" id="KW-0489">Methyltransferase</keyword>
<dbReference type="RefSeq" id="XP_073387191.1">
    <property type="nucleotide sequence ID" value="XM_073531090.1"/>
</dbReference>
<dbReference type="SUPFAM" id="SSF53335">
    <property type="entry name" value="S-adenosyl-L-methionine-dependent methyltransferases"/>
    <property type="match status" value="1"/>
</dbReference>
<dbReference type="InterPro" id="IPR029063">
    <property type="entry name" value="SAM-dependent_MTases_sf"/>
</dbReference>
<dbReference type="AlphaFoldDB" id="A0A7I4CU69"/>
<evidence type="ECO:0000256" key="2">
    <source>
        <dbReference type="ARBA" id="ARBA00022603"/>
    </source>
</evidence>
<evidence type="ECO:0000256" key="3">
    <source>
        <dbReference type="ARBA" id="ARBA00022679"/>
    </source>
</evidence>
<reference evidence="4" key="3">
    <citation type="submission" date="2020-12" db="UniProtKB">
        <authorList>
            <consortium name="EnsemblPlants"/>
        </authorList>
    </citation>
    <scope>IDENTIFICATION</scope>
</reference>
<sequence length="357" mass="39506">MASACLLTKSHLSLHCLARSRNSQRINAIAHKRRLVGVLRCAAAEQTTLQILTAAEERAALRAVESSREEPLFHDPYAVCLAATKGQALNVVPAAGVNGNDVGYYELATSFIDERLLEAVKDDQATPVRQIVLLTDGMDTRPYRLPWPPASMIFDVSPNTTFNIAVERLEAVGARIRRGCMFRHVSVDLSDDGDWKDESLERKLVSVGYQGIRPSVWAMQGLQTLTAEGLYVILRCIGSLAAKDSIFLGELPRTALGDISQDEIVAALYRVFGSNGFHVSLMPHNEISCSAWSKSRPLAVKTEEGYGEVFFVAKQLKLSDQQVDLFQTMISDREEIDEDGFEDWVLPISEYINKACV</sequence>
<evidence type="ECO:0008006" key="6">
    <source>
        <dbReference type="Google" id="ProtNLM"/>
    </source>
</evidence>
<dbReference type="GO" id="GO:0032259">
    <property type="term" value="P:methylation"/>
    <property type="evidence" value="ECO:0007669"/>
    <property type="project" value="UniProtKB-KW"/>
</dbReference>
<dbReference type="EnsemblPlants" id="Pp3c24_12380V3.3">
    <property type="protein sequence ID" value="Pp3c24_12380V3.3"/>
    <property type="gene ID" value="Pp3c24_12380"/>
</dbReference>
<protein>
    <recommendedName>
        <fullName evidence="6">S-adenosyl-L-methionine-dependent methyltransferase</fullName>
    </recommendedName>
</protein>
<dbReference type="FunCoup" id="A0A7I4CU69">
    <property type="interactions" value="430"/>
</dbReference>
<gene>
    <name evidence="4" type="primary">LOC112276301</name>
</gene>
<dbReference type="InParanoid" id="A0A7I4CU69"/>
<dbReference type="Proteomes" id="UP000006727">
    <property type="component" value="Chromosome 24"/>
</dbReference>
<dbReference type="Pfam" id="PF04072">
    <property type="entry name" value="LCM"/>
    <property type="match status" value="1"/>
</dbReference>
<keyword evidence="3" id="KW-0808">Transferase</keyword>
<evidence type="ECO:0000313" key="5">
    <source>
        <dbReference type="Proteomes" id="UP000006727"/>
    </source>
</evidence>
<dbReference type="PANTHER" id="PTHR43619">
    <property type="entry name" value="S-ADENOSYL-L-METHIONINE-DEPENDENT METHYLTRANSFERASE YKTD-RELATED"/>
    <property type="match status" value="1"/>
</dbReference>
<dbReference type="PANTHER" id="PTHR43619:SF2">
    <property type="entry name" value="S-ADENOSYL-L-METHIONINE-DEPENDENT METHYLTRANSFERASES SUPERFAMILY PROTEIN"/>
    <property type="match status" value="1"/>
</dbReference>
<dbReference type="EMBL" id="ABEU02000024">
    <property type="status" value="NOT_ANNOTATED_CDS"/>
    <property type="molecule type" value="Genomic_DNA"/>
</dbReference>
<dbReference type="Gene3D" id="3.40.50.150">
    <property type="entry name" value="Vaccinia Virus protein VP39"/>
    <property type="match status" value="1"/>
</dbReference>
<dbReference type="GO" id="GO:0008168">
    <property type="term" value="F:methyltransferase activity"/>
    <property type="evidence" value="ECO:0007669"/>
    <property type="project" value="UniProtKB-KW"/>
</dbReference>
<evidence type="ECO:0000256" key="1">
    <source>
        <dbReference type="ARBA" id="ARBA00008138"/>
    </source>
</evidence>
<dbReference type="InterPro" id="IPR007213">
    <property type="entry name" value="Ppm1/Ppm2/Tcmp"/>
</dbReference>
<evidence type="ECO:0000313" key="4">
    <source>
        <dbReference type="EnsemblPlants" id="Pp3c24_12380V3.3"/>
    </source>
</evidence>
<organism evidence="4 5">
    <name type="scientific">Physcomitrium patens</name>
    <name type="common">Spreading-leaved earth moss</name>
    <name type="synonym">Physcomitrella patens</name>
    <dbReference type="NCBI Taxonomy" id="3218"/>
    <lineage>
        <taxon>Eukaryota</taxon>
        <taxon>Viridiplantae</taxon>
        <taxon>Streptophyta</taxon>
        <taxon>Embryophyta</taxon>
        <taxon>Bryophyta</taxon>
        <taxon>Bryophytina</taxon>
        <taxon>Bryopsida</taxon>
        <taxon>Funariidae</taxon>
        <taxon>Funariales</taxon>
        <taxon>Funariaceae</taxon>
        <taxon>Physcomitrium</taxon>
    </lineage>
</organism>
<comment type="similarity">
    <text evidence="1">Belongs to the UPF0677 family.</text>
</comment>
<accession>A0A7I4CU69</accession>
<proteinExistence type="inferred from homology"/>
<reference evidence="4 5" key="2">
    <citation type="journal article" date="2018" name="Plant J.">
        <title>The Physcomitrella patens chromosome-scale assembly reveals moss genome structure and evolution.</title>
        <authorList>
            <person name="Lang D."/>
            <person name="Ullrich K.K."/>
            <person name="Murat F."/>
            <person name="Fuchs J."/>
            <person name="Jenkins J."/>
            <person name="Haas F.B."/>
            <person name="Piednoel M."/>
            <person name="Gundlach H."/>
            <person name="Van Bel M."/>
            <person name="Meyberg R."/>
            <person name="Vives C."/>
            <person name="Morata J."/>
            <person name="Symeonidi A."/>
            <person name="Hiss M."/>
            <person name="Muchero W."/>
            <person name="Kamisugi Y."/>
            <person name="Saleh O."/>
            <person name="Blanc G."/>
            <person name="Decker E.L."/>
            <person name="van Gessel N."/>
            <person name="Grimwood J."/>
            <person name="Hayes R.D."/>
            <person name="Graham S.W."/>
            <person name="Gunter L.E."/>
            <person name="McDaniel S.F."/>
            <person name="Hoernstein S.N.W."/>
            <person name="Larsson A."/>
            <person name="Li F.W."/>
            <person name="Perroud P.F."/>
            <person name="Phillips J."/>
            <person name="Ranjan P."/>
            <person name="Rokshar D.S."/>
            <person name="Rothfels C.J."/>
            <person name="Schneider L."/>
            <person name="Shu S."/>
            <person name="Stevenson D.W."/>
            <person name="Thummler F."/>
            <person name="Tillich M."/>
            <person name="Villarreal Aguilar J.C."/>
            <person name="Widiez T."/>
            <person name="Wong G.K."/>
            <person name="Wymore A."/>
            <person name="Zhang Y."/>
            <person name="Zimmer A.D."/>
            <person name="Quatrano R.S."/>
            <person name="Mayer K.F.X."/>
            <person name="Goodstein D."/>
            <person name="Casacuberta J.M."/>
            <person name="Vandepoele K."/>
            <person name="Reski R."/>
            <person name="Cuming A.C."/>
            <person name="Tuskan G.A."/>
            <person name="Maumus F."/>
            <person name="Salse J."/>
            <person name="Schmutz J."/>
            <person name="Rensing S.A."/>
        </authorList>
    </citation>
    <scope>NUCLEOTIDE SEQUENCE [LARGE SCALE GENOMIC DNA]</scope>
    <source>
        <strain evidence="4 5">cv. Gransden 2004</strain>
    </source>
</reference>
<dbReference type="InterPro" id="IPR011610">
    <property type="entry name" value="SAM_mthyl_Trfase_ML2640-like"/>
</dbReference>